<dbReference type="InterPro" id="IPR029381">
    <property type="entry name" value="CAGE1_N"/>
</dbReference>
<keyword evidence="3" id="KW-0732">Signal</keyword>
<organism evidence="9 10">
    <name type="scientific">Cricetulus griseus</name>
    <name type="common">Chinese hamster</name>
    <name type="synonym">Cricetulus barabensis griseus</name>
    <dbReference type="NCBI Taxonomy" id="10029"/>
    <lineage>
        <taxon>Eukaryota</taxon>
        <taxon>Metazoa</taxon>
        <taxon>Chordata</taxon>
        <taxon>Craniata</taxon>
        <taxon>Vertebrata</taxon>
        <taxon>Euteleostomi</taxon>
        <taxon>Mammalia</taxon>
        <taxon>Eutheria</taxon>
        <taxon>Euarchontoglires</taxon>
        <taxon>Glires</taxon>
        <taxon>Rodentia</taxon>
        <taxon>Myomorpha</taxon>
        <taxon>Muroidea</taxon>
        <taxon>Cricetidae</taxon>
        <taxon>Cricetinae</taxon>
        <taxon>Cricetulus</taxon>
    </lineage>
</organism>
<dbReference type="InterPro" id="IPR005595">
    <property type="entry name" value="TRAP_alpha"/>
</dbReference>
<keyword evidence="2" id="KW-0812">Transmembrane</keyword>
<gene>
    <name evidence="9" type="ORF">I79_008472</name>
</gene>
<dbReference type="InParanoid" id="G3HD93"/>
<feature type="coiled-coil region" evidence="7">
    <location>
        <begin position="249"/>
        <end position="311"/>
    </location>
</feature>
<dbReference type="Proteomes" id="UP000001075">
    <property type="component" value="Unassembled WGS sequence"/>
</dbReference>
<dbReference type="Pfam" id="PF03896">
    <property type="entry name" value="TRAP_alpha"/>
    <property type="match status" value="1"/>
</dbReference>
<evidence type="ECO:0000256" key="2">
    <source>
        <dbReference type="ARBA" id="ARBA00022692"/>
    </source>
</evidence>
<accession>G3HD93</accession>
<feature type="domain" description="Cancer-associated gene protein 1 N-terminal" evidence="8">
    <location>
        <begin position="1"/>
        <end position="271"/>
    </location>
</feature>
<name>G3HD93_CRIGR</name>
<dbReference type="InterPro" id="IPR052686">
    <property type="entry name" value="CAGE1_homolog"/>
</dbReference>
<keyword evidence="6" id="KW-0472">Membrane</keyword>
<evidence type="ECO:0000256" key="3">
    <source>
        <dbReference type="ARBA" id="ARBA00022729"/>
    </source>
</evidence>
<proteinExistence type="predicted"/>
<dbReference type="STRING" id="10029.G3HD93"/>
<reference evidence="10" key="1">
    <citation type="journal article" date="2011" name="Nat. Biotechnol.">
        <title>The genomic sequence of the Chinese hamster ovary (CHO)-K1 cell line.</title>
        <authorList>
            <person name="Xu X."/>
            <person name="Nagarajan H."/>
            <person name="Lewis N.E."/>
            <person name="Pan S."/>
            <person name="Cai Z."/>
            <person name="Liu X."/>
            <person name="Chen W."/>
            <person name="Xie M."/>
            <person name="Wang W."/>
            <person name="Hammond S."/>
            <person name="Andersen M.R."/>
            <person name="Neff N."/>
            <person name="Passarelli B."/>
            <person name="Koh W."/>
            <person name="Fan H.C."/>
            <person name="Wang J."/>
            <person name="Gui Y."/>
            <person name="Lee K.H."/>
            <person name="Betenbaugh M.J."/>
            <person name="Quake S.R."/>
            <person name="Famili I."/>
            <person name="Palsson B.O."/>
            <person name="Wang J."/>
        </authorList>
    </citation>
    <scope>NUCLEOTIDE SEQUENCE [LARGE SCALE GENOMIC DNA]</scope>
    <source>
        <strain evidence="10">CHO K1 cell line</strain>
    </source>
</reference>
<feature type="coiled-coil region" evidence="7">
    <location>
        <begin position="157"/>
        <end position="222"/>
    </location>
</feature>
<keyword evidence="4" id="KW-0256">Endoplasmic reticulum</keyword>
<dbReference type="FunCoup" id="G3HD93">
    <property type="interactions" value="4"/>
</dbReference>
<keyword evidence="5" id="KW-1133">Transmembrane helix</keyword>
<feature type="coiled-coil region" evidence="7">
    <location>
        <begin position="380"/>
        <end position="414"/>
    </location>
</feature>
<evidence type="ECO:0000313" key="10">
    <source>
        <dbReference type="Proteomes" id="UP000001075"/>
    </source>
</evidence>
<dbReference type="EMBL" id="JH000292">
    <property type="protein sequence ID" value="EGW02483.1"/>
    <property type="molecule type" value="Genomic_DNA"/>
</dbReference>
<dbReference type="Pfam" id="PF15066">
    <property type="entry name" value="CAGE1"/>
    <property type="match status" value="1"/>
</dbReference>
<evidence type="ECO:0000256" key="5">
    <source>
        <dbReference type="ARBA" id="ARBA00022989"/>
    </source>
</evidence>
<evidence type="ECO:0000256" key="4">
    <source>
        <dbReference type="ARBA" id="ARBA00022824"/>
    </source>
</evidence>
<dbReference type="PANTHER" id="PTHR36864">
    <property type="entry name" value="CANCER-ASSOCIATED GENE 1 PROTEIN"/>
    <property type="match status" value="1"/>
</dbReference>
<dbReference type="GO" id="GO:0005789">
    <property type="term" value="C:endoplasmic reticulum membrane"/>
    <property type="evidence" value="ECO:0007669"/>
    <property type="project" value="UniProtKB-SubCell"/>
</dbReference>
<evidence type="ECO:0000256" key="6">
    <source>
        <dbReference type="ARBA" id="ARBA00023136"/>
    </source>
</evidence>
<keyword evidence="7" id="KW-0175">Coiled coil</keyword>
<sequence>MSVSHQEEVTEDGVDSLAITSSWSPAGIFKNSSSQDNCMMPDRELCFESLEPLEEDMALNEALQKLKQTNKTQEIQIQDLHDRNLHLENRVKELQTKVTKQQVLVDIINKLKENIEELIDDKYNVLLEKNSINKKFQDLQEVSANTKKHLQESKKDKETLQLQVKKIKVHYVRLQERYIAEIQQKNRSVSQCLEIEKTLSKKDEELQRLQRHKGELEEATSSALDLLKREKEIREQEFLSFQEEFQRREKENLKERRKLKSKVEKLMAQVKSLLFTCESERATTTKLQQQVDQLKQENAELQQQAAKGEAQTCAPNFDMIQSREQLEEVMEPGDAQVTDFDAEEARNTRDAPVLLAVKLDKYHNLNEELDFLITKLGGLLESKEEHYSRLIEENDKYRRHVGSLINKAEDKEEEDVSGEPEASPSADTTILFVKGEDFPANNIVKFLVGFTNKGTEDFIVESLDASFRYPQDYQFYIQNFTALPLNTIVPPQRQATFEYSFIPAEPMGGRPFGLVINLNYKDLNGNVFQDAVFNQTVTVIEREDGLDGETQNLASCGTFKSMQRAGGIWSVDCCSFQEMAANITSLPAQKERGTLREPCSSVIASGARCTCLSCFRKLPRPVGPGCLLRTSLLLVKFRTTPVGSTEPSMLEMAVT</sequence>
<comment type="subcellular location">
    <subcellularLocation>
        <location evidence="1">Endoplasmic reticulum membrane</location>
        <topology evidence="1">Single-pass type I membrane protein</topology>
    </subcellularLocation>
</comment>
<evidence type="ECO:0000259" key="8">
    <source>
        <dbReference type="Pfam" id="PF15066"/>
    </source>
</evidence>
<evidence type="ECO:0000256" key="1">
    <source>
        <dbReference type="ARBA" id="ARBA00004115"/>
    </source>
</evidence>
<feature type="coiled-coil region" evidence="7">
    <location>
        <begin position="63"/>
        <end position="128"/>
    </location>
</feature>
<evidence type="ECO:0000256" key="7">
    <source>
        <dbReference type="SAM" id="Coils"/>
    </source>
</evidence>
<evidence type="ECO:0000313" key="9">
    <source>
        <dbReference type="EMBL" id="EGW02483.1"/>
    </source>
</evidence>
<dbReference type="AlphaFoldDB" id="G3HD93"/>
<protein>
    <submittedName>
        <fullName evidence="9">Cancer-associated gene 1 protein-like</fullName>
    </submittedName>
</protein>
<dbReference type="eggNOG" id="KOG3650">
    <property type="taxonomic scope" value="Eukaryota"/>
</dbReference>
<dbReference type="PANTHER" id="PTHR36864:SF1">
    <property type="entry name" value="CANCER-ASSOCIATED GENE 1 PROTEIN"/>
    <property type="match status" value="1"/>
</dbReference>